<dbReference type="VEuPathDB" id="VectorBase:AFAF019547"/>
<organism evidence="2 3">
    <name type="scientific">Anopheles farauti</name>
    <dbReference type="NCBI Taxonomy" id="69004"/>
    <lineage>
        <taxon>Eukaryota</taxon>
        <taxon>Metazoa</taxon>
        <taxon>Ecdysozoa</taxon>
        <taxon>Arthropoda</taxon>
        <taxon>Hexapoda</taxon>
        <taxon>Insecta</taxon>
        <taxon>Pterygota</taxon>
        <taxon>Neoptera</taxon>
        <taxon>Endopterygota</taxon>
        <taxon>Diptera</taxon>
        <taxon>Nematocera</taxon>
        <taxon>Culicoidea</taxon>
        <taxon>Culicidae</taxon>
        <taxon>Anophelinae</taxon>
        <taxon>Anopheles</taxon>
    </lineage>
</organism>
<evidence type="ECO:0000313" key="2">
    <source>
        <dbReference type="EnsemblMetazoa" id="AFAF019547-PA"/>
    </source>
</evidence>
<protein>
    <submittedName>
        <fullName evidence="2">Uncharacterized protein</fullName>
    </submittedName>
</protein>
<reference evidence="2" key="2">
    <citation type="submission" date="2020-05" db="UniProtKB">
        <authorList>
            <consortium name="EnsemblMetazoa"/>
        </authorList>
    </citation>
    <scope>IDENTIFICATION</scope>
    <source>
        <strain evidence="2">FAR1</strain>
    </source>
</reference>
<dbReference type="EMBL" id="AXCN02000219">
    <property type="status" value="NOT_ANNOTATED_CDS"/>
    <property type="molecule type" value="Genomic_DNA"/>
</dbReference>
<proteinExistence type="predicted"/>
<accession>A0A182QYQ0</accession>
<reference evidence="3" key="1">
    <citation type="submission" date="2014-01" db="EMBL/GenBank/DDBJ databases">
        <title>The Genome Sequence of Anopheles farauti FAR1 (V2).</title>
        <authorList>
            <consortium name="The Broad Institute Genomics Platform"/>
            <person name="Neafsey D.E."/>
            <person name="Besansky N."/>
            <person name="Howell P."/>
            <person name="Walton C."/>
            <person name="Young S.K."/>
            <person name="Zeng Q."/>
            <person name="Gargeya S."/>
            <person name="Fitzgerald M."/>
            <person name="Haas B."/>
            <person name="Abouelleil A."/>
            <person name="Allen A.W."/>
            <person name="Alvarado L."/>
            <person name="Arachchi H.M."/>
            <person name="Berlin A.M."/>
            <person name="Chapman S.B."/>
            <person name="Gainer-Dewar J."/>
            <person name="Goldberg J."/>
            <person name="Griggs A."/>
            <person name="Gujja S."/>
            <person name="Hansen M."/>
            <person name="Howarth C."/>
            <person name="Imamovic A."/>
            <person name="Ireland A."/>
            <person name="Larimer J."/>
            <person name="McCowan C."/>
            <person name="Murphy C."/>
            <person name="Pearson M."/>
            <person name="Poon T.W."/>
            <person name="Priest M."/>
            <person name="Roberts A."/>
            <person name="Saif S."/>
            <person name="Shea T."/>
            <person name="Sisk P."/>
            <person name="Sykes S."/>
            <person name="Wortman J."/>
            <person name="Nusbaum C."/>
            <person name="Birren B."/>
        </authorList>
    </citation>
    <scope>NUCLEOTIDE SEQUENCE [LARGE SCALE GENOMIC DNA]</scope>
    <source>
        <strain evidence="3">FAR1</strain>
    </source>
</reference>
<feature type="region of interest" description="Disordered" evidence="1">
    <location>
        <begin position="35"/>
        <end position="74"/>
    </location>
</feature>
<name>A0A182QYQ0_9DIPT</name>
<sequence length="120" mass="13256">MAPLLICCRTTAPAIDEAEDEDDEGVSAKATVAEEGEVNVEVAEEEEVDEEEEEEEEEGEEEEEVEEVMQDEDGADGMAVKIVLACAGLMVAVDRFANEIFERSLNVNCWLSGRTRANWN</sequence>
<evidence type="ECO:0000313" key="3">
    <source>
        <dbReference type="Proteomes" id="UP000075886"/>
    </source>
</evidence>
<dbReference type="EnsemblMetazoa" id="AFAF019547-RA">
    <property type="protein sequence ID" value="AFAF019547-PA"/>
    <property type="gene ID" value="AFAF019547"/>
</dbReference>
<evidence type="ECO:0000256" key="1">
    <source>
        <dbReference type="SAM" id="MobiDB-lite"/>
    </source>
</evidence>
<dbReference type="Proteomes" id="UP000075886">
    <property type="component" value="Unassembled WGS sequence"/>
</dbReference>
<keyword evidence="3" id="KW-1185">Reference proteome</keyword>
<dbReference type="AlphaFoldDB" id="A0A182QYQ0"/>